<evidence type="ECO:0000313" key="2">
    <source>
        <dbReference type="EMBL" id="SDN04957.1"/>
    </source>
</evidence>
<protein>
    <submittedName>
        <fullName evidence="2">Crotonobetainyl-CoA:carnitine CoA-transferase CaiB</fullName>
    </submittedName>
</protein>
<dbReference type="RefSeq" id="WP_090235968.1">
    <property type="nucleotide sequence ID" value="NZ_FNHW01000001.1"/>
</dbReference>
<dbReference type="STRING" id="459525.SAMN04488137_3248"/>
<keyword evidence="1 2" id="KW-0808">Transferase</keyword>
<gene>
    <name evidence="2" type="ORF">SAMN04488137_3248</name>
</gene>
<evidence type="ECO:0000256" key="1">
    <source>
        <dbReference type="ARBA" id="ARBA00022679"/>
    </source>
</evidence>
<dbReference type="Gene3D" id="3.30.1540.10">
    <property type="entry name" value="formyl-coa transferase, domain 3"/>
    <property type="match status" value="1"/>
</dbReference>
<proteinExistence type="predicted"/>
<evidence type="ECO:0000313" key="3">
    <source>
        <dbReference type="Proteomes" id="UP000199544"/>
    </source>
</evidence>
<dbReference type="AlphaFoldDB" id="A0A1G9Y7C9"/>
<dbReference type="Proteomes" id="UP000199544">
    <property type="component" value="Unassembled WGS sequence"/>
</dbReference>
<sequence>MLPLQGITVVSLEQAVAAPFASRQLADLGARVIKVERPGTGDFARQYDRTVKGLSSHFVWLNRSKESIAIDLQTSEGRDILDKLLAEADVFIQNLKPGAVDRLGFGASVLKEKYPHLIICGISGYGSDGPYKDKKAYDLLIQCETGVVSITGTDETPSKSGISIADIAAGMYAYSGILTALLSRFRTGKGTVLEVSMLEALGEWMGYPLYYTEYGGHEPERTGASHATIFPYGPFLAGDGKFIFLAVQNEREWAKFCDFVLEDQDLKDNENFHSNEKRLSNKTELQQLISKVFHNLTSEEIVTRLEKAEIANAYLNTIKQFIEHPQLAFRDRWKEIGSPAGPLKALIPPVTFADMKPVMGPIPAVGEHTDTILREFGMAVEMGKR</sequence>
<dbReference type="InterPro" id="IPR050483">
    <property type="entry name" value="CoA-transferase_III_domain"/>
</dbReference>
<reference evidence="3" key="1">
    <citation type="submission" date="2016-10" db="EMBL/GenBank/DDBJ databases">
        <authorList>
            <person name="Varghese N."/>
            <person name="Submissions S."/>
        </authorList>
    </citation>
    <scope>NUCLEOTIDE SEQUENCE [LARGE SCALE GENOMIC DNA]</scope>
    <source>
        <strain evidence="3">CGMCC 1.6854</strain>
    </source>
</reference>
<dbReference type="Gene3D" id="3.40.50.10540">
    <property type="entry name" value="Crotonobetainyl-coa:carnitine coa-transferase, domain 1"/>
    <property type="match status" value="1"/>
</dbReference>
<dbReference type="InterPro" id="IPR023606">
    <property type="entry name" value="CoA-Trfase_III_dom_1_sf"/>
</dbReference>
<dbReference type="PANTHER" id="PTHR48207:SF3">
    <property type="entry name" value="SUCCINATE--HYDROXYMETHYLGLUTARATE COA-TRANSFERASE"/>
    <property type="match status" value="1"/>
</dbReference>
<dbReference type="SUPFAM" id="SSF89796">
    <property type="entry name" value="CoA-transferase family III (CaiB/BaiF)"/>
    <property type="match status" value="1"/>
</dbReference>
<accession>A0A1G9Y7C9</accession>
<dbReference type="InterPro" id="IPR003673">
    <property type="entry name" value="CoA-Trfase_fam_III"/>
</dbReference>
<dbReference type="GO" id="GO:0008410">
    <property type="term" value="F:CoA-transferase activity"/>
    <property type="evidence" value="ECO:0007669"/>
    <property type="project" value="TreeGrafter"/>
</dbReference>
<dbReference type="Pfam" id="PF02515">
    <property type="entry name" value="CoA_transf_3"/>
    <property type="match status" value="1"/>
</dbReference>
<dbReference type="InterPro" id="IPR044855">
    <property type="entry name" value="CoA-Trfase_III_dom3_sf"/>
</dbReference>
<name>A0A1G9Y7C9_9BACL</name>
<dbReference type="OrthoDB" id="9797653at2"/>
<dbReference type="PANTHER" id="PTHR48207">
    <property type="entry name" value="SUCCINATE--HYDROXYMETHYLGLUTARATE COA-TRANSFERASE"/>
    <property type="match status" value="1"/>
</dbReference>
<keyword evidence="3" id="KW-1185">Reference proteome</keyword>
<dbReference type="EMBL" id="FNHW01000001">
    <property type="protein sequence ID" value="SDN04957.1"/>
    <property type="molecule type" value="Genomic_DNA"/>
</dbReference>
<organism evidence="2 3">
    <name type="scientific">Fictibacillus solisalsi</name>
    <dbReference type="NCBI Taxonomy" id="459525"/>
    <lineage>
        <taxon>Bacteria</taxon>
        <taxon>Bacillati</taxon>
        <taxon>Bacillota</taxon>
        <taxon>Bacilli</taxon>
        <taxon>Bacillales</taxon>
        <taxon>Fictibacillaceae</taxon>
        <taxon>Fictibacillus</taxon>
    </lineage>
</organism>